<sequence>MAPALQPCPTASVSPPSSARTPQPPSTTPPGCGSSRSGTGHASPPSSRPQKSSPQSVPSPSPPQFQPVSSVLPRLFVLSDSFCIASLQPLASWLSALPLSVCLLALFVFSSYNALSQSLLVTDEGIFLVYWLCKILIKLYILLRSSGRYRARKVFCEVSVFTCSIHPNRPVHSAVCVWLRRSASPEVIYLSASVLQVFKEKLYGKKYVWFLIGWYADNWFKIKDPAINCTVENMTEAVEGHVTTEIVMLNPETIRGVSNMVRAQSYVDV</sequence>
<gene>
    <name evidence="7" type="ORF">XENOCAPTIV_019876</name>
</gene>
<evidence type="ECO:0000313" key="8">
    <source>
        <dbReference type="Proteomes" id="UP001434883"/>
    </source>
</evidence>
<organism evidence="7 8">
    <name type="scientific">Xenoophorus captivus</name>
    <dbReference type="NCBI Taxonomy" id="1517983"/>
    <lineage>
        <taxon>Eukaryota</taxon>
        <taxon>Metazoa</taxon>
        <taxon>Chordata</taxon>
        <taxon>Craniata</taxon>
        <taxon>Vertebrata</taxon>
        <taxon>Euteleostomi</taxon>
        <taxon>Actinopterygii</taxon>
        <taxon>Neopterygii</taxon>
        <taxon>Teleostei</taxon>
        <taxon>Neoteleostei</taxon>
        <taxon>Acanthomorphata</taxon>
        <taxon>Ovalentaria</taxon>
        <taxon>Atherinomorphae</taxon>
        <taxon>Cyprinodontiformes</taxon>
        <taxon>Goodeidae</taxon>
        <taxon>Xenoophorus</taxon>
    </lineage>
</organism>
<feature type="region of interest" description="Disordered" evidence="5">
    <location>
        <begin position="1"/>
        <end position="65"/>
    </location>
</feature>
<keyword evidence="6" id="KW-0812">Transmembrane</keyword>
<accession>A0ABV0QEK4</accession>
<evidence type="ECO:0000256" key="4">
    <source>
        <dbReference type="ARBA" id="ARBA00023224"/>
    </source>
</evidence>
<proteinExistence type="predicted"/>
<keyword evidence="1" id="KW-0297">G-protein coupled receptor</keyword>
<dbReference type="PANTHER" id="PTHR10519:SF77">
    <property type="entry name" value="GAMMA-AMINOBUTYRIC ACID TYPE B RECEPTOR SUBUNIT 1"/>
    <property type="match status" value="1"/>
</dbReference>
<dbReference type="Proteomes" id="UP001434883">
    <property type="component" value="Unassembled WGS sequence"/>
</dbReference>
<reference evidence="7 8" key="1">
    <citation type="submission" date="2021-06" db="EMBL/GenBank/DDBJ databases">
        <authorList>
            <person name="Palmer J.M."/>
        </authorList>
    </citation>
    <scope>NUCLEOTIDE SEQUENCE [LARGE SCALE GENOMIC DNA]</scope>
    <source>
        <strain evidence="7 8">XC_2019</strain>
        <tissue evidence="7">Muscle</tissue>
    </source>
</reference>
<keyword evidence="8" id="KW-1185">Reference proteome</keyword>
<feature type="transmembrane region" description="Helical" evidence="6">
    <location>
        <begin position="90"/>
        <end position="113"/>
    </location>
</feature>
<dbReference type="PANTHER" id="PTHR10519">
    <property type="entry name" value="GABA-B RECEPTOR"/>
    <property type="match status" value="1"/>
</dbReference>
<keyword evidence="6" id="KW-1133">Transmembrane helix</keyword>
<feature type="compositionally biased region" description="Low complexity" evidence="5">
    <location>
        <begin position="29"/>
        <end position="56"/>
    </location>
</feature>
<name>A0ABV0QEK4_9TELE</name>
<feature type="transmembrane region" description="Helical" evidence="6">
    <location>
        <begin position="125"/>
        <end position="143"/>
    </location>
</feature>
<keyword evidence="6" id="KW-0472">Membrane</keyword>
<keyword evidence="2" id="KW-0675">Receptor</keyword>
<protein>
    <submittedName>
        <fullName evidence="7">Uncharacterized protein</fullName>
    </submittedName>
</protein>
<evidence type="ECO:0000256" key="1">
    <source>
        <dbReference type="ARBA" id="ARBA00023040"/>
    </source>
</evidence>
<evidence type="ECO:0000256" key="5">
    <source>
        <dbReference type="SAM" id="MobiDB-lite"/>
    </source>
</evidence>
<evidence type="ECO:0000256" key="6">
    <source>
        <dbReference type="SAM" id="Phobius"/>
    </source>
</evidence>
<keyword evidence="4" id="KW-0807">Transducer</keyword>
<evidence type="ECO:0000313" key="7">
    <source>
        <dbReference type="EMBL" id="MEQ2193973.1"/>
    </source>
</evidence>
<evidence type="ECO:0000256" key="3">
    <source>
        <dbReference type="ARBA" id="ARBA00023180"/>
    </source>
</evidence>
<dbReference type="Gene3D" id="3.40.50.2300">
    <property type="match status" value="2"/>
</dbReference>
<evidence type="ECO:0000256" key="2">
    <source>
        <dbReference type="ARBA" id="ARBA00023170"/>
    </source>
</evidence>
<keyword evidence="3" id="KW-0325">Glycoprotein</keyword>
<dbReference type="InterPro" id="IPR002455">
    <property type="entry name" value="GPCR3_GABA-B"/>
</dbReference>
<comment type="caution">
    <text evidence="7">The sequence shown here is derived from an EMBL/GenBank/DDBJ whole genome shotgun (WGS) entry which is preliminary data.</text>
</comment>
<dbReference type="EMBL" id="JAHRIN010008827">
    <property type="protein sequence ID" value="MEQ2193973.1"/>
    <property type="molecule type" value="Genomic_DNA"/>
</dbReference>